<name>A0A210QP42_MIZYE</name>
<dbReference type="InterPro" id="IPR043504">
    <property type="entry name" value="Peptidase_S1_PA_chymotrypsin"/>
</dbReference>
<evidence type="ECO:0000256" key="1">
    <source>
        <dbReference type="SAM" id="MobiDB-lite"/>
    </source>
</evidence>
<feature type="compositionally biased region" description="Basic residues" evidence="1">
    <location>
        <begin position="70"/>
        <end position="80"/>
    </location>
</feature>
<dbReference type="Proteomes" id="UP000242188">
    <property type="component" value="Unassembled WGS sequence"/>
</dbReference>
<gene>
    <name evidence="2" type="ORF">KP79_PYT00857</name>
</gene>
<evidence type="ECO:0000313" key="2">
    <source>
        <dbReference type="EMBL" id="OWF50502.1"/>
    </source>
</evidence>
<evidence type="ECO:0008006" key="4">
    <source>
        <dbReference type="Google" id="ProtNLM"/>
    </source>
</evidence>
<comment type="caution">
    <text evidence="2">The sequence shown here is derived from an EMBL/GenBank/DDBJ whole genome shotgun (WGS) entry which is preliminary data.</text>
</comment>
<dbReference type="Gene3D" id="2.40.10.10">
    <property type="entry name" value="Trypsin-like serine proteases"/>
    <property type="match status" value="1"/>
</dbReference>
<evidence type="ECO:0000313" key="3">
    <source>
        <dbReference type="Proteomes" id="UP000242188"/>
    </source>
</evidence>
<sequence>MERKRKQRRYSNSESETEESISKGRKGKRKHSLDSDSETEVEDRKSKQRKGKRKISHDSDSEAEDEKSKLTQRRGYHKHSRDSDSGSEDDGSESNQRKENAGNLRKEHDDTHDAQIVYTWQTAMNAVGFIQGPVARGTGFRVGKDKIMTAYHVVEDITKIHKGAKPDLSNLGQNNVFITFNFIEANDSKNTRKFYITECLFHDKEMDFAILQLRNKDKTEDSSYPKAITHFKPVYPDQTFALLSHHHGKPLQLEPKVHIFDTKSDQGKRRLEEMKQWGRKQGKKSAYENILDKNKVLFDCWTRYGGSGSPGIEMGLDGEPVCSLMLLRGFPDFVYSEGYHSKKEYHPYMVEQGVTMEAIAAALNRMGSEEKALKREIFGDNAFLY</sequence>
<accession>A0A210QP42</accession>
<dbReference type="EMBL" id="NEDP02002581">
    <property type="protein sequence ID" value="OWF50502.1"/>
    <property type="molecule type" value="Genomic_DNA"/>
</dbReference>
<organism evidence="2 3">
    <name type="scientific">Mizuhopecten yessoensis</name>
    <name type="common">Japanese scallop</name>
    <name type="synonym">Patinopecten yessoensis</name>
    <dbReference type="NCBI Taxonomy" id="6573"/>
    <lineage>
        <taxon>Eukaryota</taxon>
        <taxon>Metazoa</taxon>
        <taxon>Spiralia</taxon>
        <taxon>Lophotrochozoa</taxon>
        <taxon>Mollusca</taxon>
        <taxon>Bivalvia</taxon>
        <taxon>Autobranchia</taxon>
        <taxon>Pteriomorphia</taxon>
        <taxon>Pectinida</taxon>
        <taxon>Pectinoidea</taxon>
        <taxon>Pectinidae</taxon>
        <taxon>Mizuhopecten</taxon>
    </lineage>
</organism>
<dbReference type="PANTHER" id="PTHR14389:SF3">
    <property type="entry name" value="PROTEIN FAM111A-LIKE"/>
    <property type="match status" value="1"/>
</dbReference>
<feature type="compositionally biased region" description="Basic and acidic residues" evidence="1">
    <location>
        <begin position="95"/>
        <end position="110"/>
    </location>
</feature>
<dbReference type="PANTHER" id="PTHR14389">
    <property type="entry name" value="SI:CH1073-475A24.1"/>
    <property type="match status" value="1"/>
</dbReference>
<dbReference type="AlphaFoldDB" id="A0A210QP42"/>
<dbReference type="Pfam" id="PF13365">
    <property type="entry name" value="Trypsin_2"/>
    <property type="match status" value="1"/>
</dbReference>
<dbReference type="OrthoDB" id="6162750at2759"/>
<feature type="region of interest" description="Disordered" evidence="1">
    <location>
        <begin position="1"/>
        <end position="110"/>
    </location>
</feature>
<proteinExistence type="predicted"/>
<dbReference type="InterPro" id="IPR009003">
    <property type="entry name" value="Peptidase_S1_PA"/>
</dbReference>
<keyword evidence="3" id="KW-1185">Reference proteome</keyword>
<reference evidence="2 3" key="1">
    <citation type="journal article" date="2017" name="Nat. Ecol. Evol.">
        <title>Scallop genome provides insights into evolution of bilaterian karyotype and development.</title>
        <authorList>
            <person name="Wang S."/>
            <person name="Zhang J."/>
            <person name="Jiao W."/>
            <person name="Li J."/>
            <person name="Xun X."/>
            <person name="Sun Y."/>
            <person name="Guo X."/>
            <person name="Huan P."/>
            <person name="Dong B."/>
            <person name="Zhang L."/>
            <person name="Hu X."/>
            <person name="Sun X."/>
            <person name="Wang J."/>
            <person name="Zhao C."/>
            <person name="Wang Y."/>
            <person name="Wang D."/>
            <person name="Huang X."/>
            <person name="Wang R."/>
            <person name="Lv J."/>
            <person name="Li Y."/>
            <person name="Zhang Z."/>
            <person name="Liu B."/>
            <person name="Lu W."/>
            <person name="Hui Y."/>
            <person name="Liang J."/>
            <person name="Zhou Z."/>
            <person name="Hou R."/>
            <person name="Li X."/>
            <person name="Liu Y."/>
            <person name="Li H."/>
            <person name="Ning X."/>
            <person name="Lin Y."/>
            <person name="Zhao L."/>
            <person name="Xing Q."/>
            <person name="Dou J."/>
            <person name="Li Y."/>
            <person name="Mao J."/>
            <person name="Guo H."/>
            <person name="Dou H."/>
            <person name="Li T."/>
            <person name="Mu C."/>
            <person name="Jiang W."/>
            <person name="Fu Q."/>
            <person name="Fu X."/>
            <person name="Miao Y."/>
            <person name="Liu J."/>
            <person name="Yu Q."/>
            <person name="Li R."/>
            <person name="Liao H."/>
            <person name="Li X."/>
            <person name="Kong Y."/>
            <person name="Jiang Z."/>
            <person name="Chourrout D."/>
            <person name="Li R."/>
            <person name="Bao Z."/>
        </authorList>
    </citation>
    <scope>NUCLEOTIDE SEQUENCE [LARGE SCALE GENOMIC DNA]</scope>
    <source>
        <strain evidence="2 3">PY_sf001</strain>
    </source>
</reference>
<feature type="compositionally biased region" description="Basic residues" evidence="1">
    <location>
        <begin position="46"/>
        <end position="55"/>
    </location>
</feature>
<dbReference type="SUPFAM" id="SSF50494">
    <property type="entry name" value="Trypsin-like serine proteases"/>
    <property type="match status" value="1"/>
</dbReference>
<protein>
    <recommendedName>
        <fullName evidence="4">Protein FAM111A</fullName>
    </recommendedName>
</protein>